<gene>
    <name evidence="4" type="ORF">D0862_08217</name>
</gene>
<dbReference type="GO" id="GO:0000407">
    <property type="term" value="C:phagophore assembly site"/>
    <property type="evidence" value="ECO:0007669"/>
    <property type="project" value="TreeGrafter"/>
</dbReference>
<evidence type="ECO:0000256" key="3">
    <source>
        <dbReference type="ARBA" id="ARBA00023006"/>
    </source>
</evidence>
<keyword evidence="3" id="KW-0072">Autophagy</keyword>
<name>A0A3M7G7L7_HORWE</name>
<evidence type="ECO:0000256" key="1">
    <source>
        <dbReference type="ARBA" id="ARBA00007130"/>
    </source>
</evidence>
<dbReference type="GO" id="GO:1990316">
    <property type="term" value="C:Atg1/ULK1 kinase complex"/>
    <property type="evidence" value="ECO:0007669"/>
    <property type="project" value="TreeGrafter"/>
</dbReference>
<dbReference type="VEuPathDB" id="FungiDB:BTJ68_12884"/>
<dbReference type="Pfam" id="PF07855">
    <property type="entry name" value="ATG101"/>
    <property type="match status" value="1"/>
</dbReference>
<accession>A0A3M7G7L7</accession>
<comment type="caution">
    <text evidence="4">The sequence shown here is derived from an EMBL/GenBank/DDBJ whole genome shotgun (WGS) entry which is preliminary data.</text>
</comment>
<evidence type="ECO:0000313" key="4">
    <source>
        <dbReference type="EMBL" id="RMY97139.1"/>
    </source>
</evidence>
<dbReference type="PANTHER" id="PTHR13292">
    <property type="entry name" value="AUTOPHAGY-RELATED PROTEIN 101"/>
    <property type="match status" value="1"/>
</dbReference>
<dbReference type="EMBL" id="QWIQ01000272">
    <property type="protein sequence ID" value="RMY97139.1"/>
    <property type="molecule type" value="Genomic_DNA"/>
</dbReference>
<dbReference type="Proteomes" id="UP000281468">
    <property type="component" value="Unassembled WGS sequence"/>
</dbReference>
<evidence type="ECO:0000256" key="2">
    <source>
        <dbReference type="ARBA" id="ARBA00018874"/>
    </source>
</evidence>
<evidence type="ECO:0000313" key="5">
    <source>
        <dbReference type="Proteomes" id="UP000281468"/>
    </source>
</evidence>
<dbReference type="PANTHER" id="PTHR13292:SF0">
    <property type="entry name" value="AUTOPHAGY-RELATED PROTEIN 101"/>
    <property type="match status" value="1"/>
</dbReference>
<dbReference type="GO" id="GO:0019901">
    <property type="term" value="F:protein kinase binding"/>
    <property type="evidence" value="ECO:0007669"/>
    <property type="project" value="TreeGrafter"/>
</dbReference>
<reference evidence="4 5" key="1">
    <citation type="journal article" date="2018" name="BMC Genomics">
        <title>Genomic evidence for intraspecific hybridization in a clonal and extremely halotolerant yeast.</title>
        <authorList>
            <person name="Gostincar C."/>
            <person name="Stajich J.E."/>
            <person name="Zupancic J."/>
            <person name="Zalar P."/>
            <person name="Gunde-Cimerman N."/>
        </authorList>
    </citation>
    <scope>NUCLEOTIDE SEQUENCE [LARGE SCALE GENOMIC DNA]</scope>
    <source>
        <strain evidence="4 5">EXF-171</strain>
    </source>
</reference>
<dbReference type="GO" id="GO:0000045">
    <property type="term" value="P:autophagosome assembly"/>
    <property type="evidence" value="ECO:0007669"/>
    <property type="project" value="TreeGrafter"/>
</dbReference>
<organism evidence="4 5">
    <name type="scientific">Hortaea werneckii</name>
    <name type="common">Black yeast</name>
    <name type="synonym">Cladosporium werneckii</name>
    <dbReference type="NCBI Taxonomy" id="91943"/>
    <lineage>
        <taxon>Eukaryota</taxon>
        <taxon>Fungi</taxon>
        <taxon>Dikarya</taxon>
        <taxon>Ascomycota</taxon>
        <taxon>Pezizomycotina</taxon>
        <taxon>Dothideomycetes</taxon>
        <taxon>Dothideomycetidae</taxon>
        <taxon>Mycosphaerellales</taxon>
        <taxon>Teratosphaeriaceae</taxon>
        <taxon>Hortaea</taxon>
    </lineage>
</organism>
<comment type="similarity">
    <text evidence="1">Belongs to the ATG101 family.</text>
</comment>
<sequence length="225" mass="25542">MAVRLCVYLRTWPEKLTELLTQRPNVTMDNRKPPEFSIELSADRSSVKDVVKEGLGILHTIFFHRFFTPIYPSSHDVLDLTLPYVSEDDIESLIETKTTALVRALDTASTQQSPQYTSKAGRGSIVLQFLEKKRRKAGWFGVKGEEETVWENWVISVTLTSARSETEAARNKTSMETSLQKAAMKVVTLVNAERGHIPPITTNETNPFPYQILVNPRTDGWTRPF</sequence>
<proteinExistence type="inferred from homology"/>
<dbReference type="AlphaFoldDB" id="A0A3M7G7L7"/>
<dbReference type="InterPro" id="IPR012445">
    <property type="entry name" value="ATG101"/>
</dbReference>
<protein>
    <recommendedName>
        <fullName evidence="2">Autophagy-related protein 101</fullName>
    </recommendedName>
</protein>